<dbReference type="InterPro" id="IPR011043">
    <property type="entry name" value="Gal_Oxase/kelch_b-propeller"/>
</dbReference>
<dbReference type="Gene3D" id="2.120.10.80">
    <property type="entry name" value="Kelch-type beta propeller"/>
    <property type="match status" value="1"/>
</dbReference>
<dbReference type="SMART" id="SM00184">
    <property type="entry name" value="RING"/>
    <property type="match status" value="1"/>
</dbReference>
<dbReference type="SMART" id="SM00612">
    <property type="entry name" value="Kelch"/>
    <property type="match status" value="4"/>
</dbReference>
<keyword evidence="7" id="KW-1185">Reference proteome</keyword>
<dbReference type="Gene3D" id="2.130.10.80">
    <property type="entry name" value="Galactose oxidase/kelch, beta-propeller"/>
    <property type="match status" value="1"/>
</dbReference>
<dbReference type="PANTHER" id="PTHR45632">
    <property type="entry name" value="LD33804P"/>
    <property type="match status" value="1"/>
</dbReference>
<dbReference type="SUPFAM" id="SSF117281">
    <property type="entry name" value="Kelch motif"/>
    <property type="match status" value="1"/>
</dbReference>
<dbReference type="PROSITE" id="PS50145">
    <property type="entry name" value="ZF_TRAF"/>
    <property type="match status" value="1"/>
</dbReference>
<organism evidence="6 7">
    <name type="scientific">Paramuricea clavata</name>
    <name type="common">Red gorgonian</name>
    <name type="synonym">Violescent sea-whip</name>
    <dbReference type="NCBI Taxonomy" id="317549"/>
    <lineage>
        <taxon>Eukaryota</taxon>
        <taxon>Metazoa</taxon>
        <taxon>Cnidaria</taxon>
        <taxon>Anthozoa</taxon>
        <taxon>Octocorallia</taxon>
        <taxon>Malacalcyonacea</taxon>
        <taxon>Plexauridae</taxon>
        <taxon>Paramuricea</taxon>
    </lineage>
</organism>
<keyword evidence="6" id="KW-0436">Ligase</keyword>
<dbReference type="OrthoDB" id="45365at2759"/>
<evidence type="ECO:0000256" key="4">
    <source>
        <dbReference type="ARBA" id="ARBA00022771"/>
    </source>
</evidence>
<dbReference type="Gene3D" id="3.30.40.10">
    <property type="entry name" value="Zinc/RING finger domain, C3HC4 (zinc finger)"/>
    <property type="match status" value="2"/>
</dbReference>
<comment type="caution">
    <text evidence="6">The sequence shown here is derived from an EMBL/GenBank/DDBJ whole genome shotgun (WGS) entry which is preliminary data.</text>
</comment>
<accession>A0A6S7LPP1</accession>
<proteinExistence type="predicted"/>
<dbReference type="InterPro" id="IPR006652">
    <property type="entry name" value="Kelch_1"/>
</dbReference>
<keyword evidence="2" id="KW-0479">Metal-binding</keyword>
<dbReference type="AlphaFoldDB" id="A0A6S7LPP1"/>
<sequence>MACCGGGYPEDRFQTSVDKNFFCPICTDVLKGPVQCHNQHYFCRACITEHLKNSQTCPVCMQELTEEALSKPPRIVTGYLDGLMVNCDHKERGCVELVELGLLETHISVCEYKPVTCPNERCEAVVNMADLEEHTSEDCEYRQVYCEECDENMSLKKYGKHGCFISKDVQAIKVVLFQVQHQVREMSNTQKEMLEAIKNLTTASKMSTAKGEAASTNETKPHGDIVVIGGQNGVLMSSSWLDSVEVYSLANRTWSKLAAMQEKRAAATAHLYNGRVMVTGGRCDRSNVTRSIEYVRVRREEPETISWDEIFGENLGWESLFAEYGQYRRRPEHRNRNEFSSLQCRLPFQCCGHKTAILNHQLWLVGGIIFNPQRSLNASIHMSPIHSLRAYSFVVKCQMPKSLSFHGLEIVGNELLIIGGSMTGKSLDAVSTVLSYNTATNALRELPPLPFPMLDMATVKFGEDVIIIGGTNKYDEYLNTVFKYNHKKCVCEQLPGMKHKRGGCAAVISGNKVFVMGGYNKEQGYLSSVECFDLESQIWHELPPMNEEKYKIAAVLVP</sequence>
<dbReference type="InterPro" id="IPR013010">
    <property type="entry name" value="Znf_SIAH"/>
</dbReference>
<dbReference type="SUPFAM" id="SSF57850">
    <property type="entry name" value="RING/U-box"/>
    <property type="match status" value="1"/>
</dbReference>
<dbReference type="InterPro" id="IPR001293">
    <property type="entry name" value="Znf_TRAF"/>
</dbReference>
<dbReference type="SUPFAM" id="SSF50965">
    <property type="entry name" value="Galactose oxidase, central domain"/>
    <property type="match status" value="1"/>
</dbReference>
<dbReference type="InterPro" id="IPR015915">
    <property type="entry name" value="Kelch-typ_b-propeller"/>
</dbReference>
<evidence type="ECO:0000256" key="5">
    <source>
        <dbReference type="ARBA" id="ARBA00022833"/>
    </source>
</evidence>
<dbReference type="Proteomes" id="UP001152795">
    <property type="component" value="Unassembled WGS sequence"/>
</dbReference>
<name>A0A6S7LPP1_PARCT</name>
<dbReference type="InterPro" id="IPR013083">
    <property type="entry name" value="Znf_RING/FYVE/PHD"/>
</dbReference>
<keyword evidence="4" id="KW-0863">Zinc-finger</keyword>
<dbReference type="Pfam" id="PF24681">
    <property type="entry name" value="Kelch_KLHDC2_KLHL20_DRC7"/>
    <property type="match status" value="1"/>
</dbReference>
<keyword evidence="5" id="KW-0862">Zinc</keyword>
<evidence type="ECO:0000313" key="6">
    <source>
        <dbReference type="EMBL" id="CAB4036849.1"/>
    </source>
</evidence>
<gene>
    <name evidence="6" type="ORF">PACLA_8A037002</name>
</gene>
<dbReference type="GO" id="GO:0008270">
    <property type="term" value="F:zinc ion binding"/>
    <property type="evidence" value="ECO:0007669"/>
    <property type="project" value="UniProtKB-KW"/>
</dbReference>
<dbReference type="EMBL" id="CACRXK020022479">
    <property type="protein sequence ID" value="CAB4036849.1"/>
    <property type="molecule type" value="Genomic_DNA"/>
</dbReference>
<dbReference type="InterPro" id="IPR001841">
    <property type="entry name" value="Znf_RING"/>
</dbReference>
<keyword evidence="1" id="KW-0880">Kelch repeat</keyword>
<dbReference type="InterPro" id="IPR037293">
    <property type="entry name" value="Gal_Oxidase_central_sf"/>
</dbReference>
<dbReference type="PANTHER" id="PTHR45632:SF3">
    <property type="entry name" value="KELCH-LIKE PROTEIN 32"/>
    <property type="match status" value="1"/>
</dbReference>
<dbReference type="PROSITE" id="PS51081">
    <property type="entry name" value="ZF_SIAH"/>
    <property type="match status" value="1"/>
</dbReference>
<evidence type="ECO:0000256" key="1">
    <source>
        <dbReference type="ARBA" id="ARBA00022441"/>
    </source>
</evidence>
<dbReference type="Pfam" id="PF02176">
    <property type="entry name" value="zf-TRAF"/>
    <property type="match status" value="1"/>
</dbReference>
<reference evidence="6" key="1">
    <citation type="submission" date="2020-04" db="EMBL/GenBank/DDBJ databases">
        <authorList>
            <person name="Alioto T."/>
            <person name="Alioto T."/>
            <person name="Gomez Garrido J."/>
        </authorList>
    </citation>
    <scope>NUCLEOTIDE SEQUENCE</scope>
    <source>
        <strain evidence="6">A484AB</strain>
    </source>
</reference>
<dbReference type="SUPFAM" id="SSF49599">
    <property type="entry name" value="TRAF domain-like"/>
    <property type="match status" value="1"/>
</dbReference>
<dbReference type="PROSITE" id="PS50089">
    <property type="entry name" value="ZF_RING_2"/>
    <property type="match status" value="1"/>
</dbReference>
<evidence type="ECO:0000313" key="7">
    <source>
        <dbReference type="Proteomes" id="UP001152795"/>
    </source>
</evidence>
<dbReference type="Pfam" id="PF01344">
    <property type="entry name" value="Kelch_1"/>
    <property type="match status" value="1"/>
</dbReference>
<dbReference type="GO" id="GO:0016874">
    <property type="term" value="F:ligase activity"/>
    <property type="evidence" value="ECO:0007669"/>
    <property type="project" value="UniProtKB-KW"/>
</dbReference>
<protein>
    <submittedName>
        <fullName evidence="6">E3 ubiquitin- ligase PDZRN3-like</fullName>
    </submittedName>
</protein>
<dbReference type="Pfam" id="PF13923">
    <property type="entry name" value="zf-C3HC4_2"/>
    <property type="match status" value="1"/>
</dbReference>
<evidence type="ECO:0000256" key="2">
    <source>
        <dbReference type="ARBA" id="ARBA00022723"/>
    </source>
</evidence>
<keyword evidence="3" id="KW-0677">Repeat</keyword>
<evidence type="ECO:0000256" key="3">
    <source>
        <dbReference type="ARBA" id="ARBA00022737"/>
    </source>
</evidence>